<sequence>MPCILRRYRTAHVLAGSVLSNGCHHHLRHRHACRHLRAMAAIGNALPWAMRSFANAAADACVRLQLPG</sequence>
<accession>A0A1A9MAG6</accession>
<protein>
    <submittedName>
        <fullName evidence="1">Uncharacterized protein</fullName>
    </submittedName>
</protein>
<gene>
    <name evidence="1" type="ORF">A7D17_20935</name>
</gene>
<proteinExistence type="predicted"/>
<organism evidence="1 2">
    <name type="scientific">Xanthomonas floridensis</name>
    <dbReference type="NCBI Taxonomy" id="1843580"/>
    <lineage>
        <taxon>Bacteria</taxon>
        <taxon>Pseudomonadati</taxon>
        <taxon>Pseudomonadota</taxon>
        <taxon>Gammaproteobacteria</taxon>
        <taxon>Lysobacterales</taxon>
        <taxon>Lysobacteraceae</taxon>
        <taxon>Xanthomonas</taxon>
    </lineage>
</organism>
<dbReference type="EMBL" id="LXNG01000026">
    <property type="protein sequence ID" value="OAG66607.1"/>
    <property type="molecule type" value="Genomic_DNA"/>
</dbReference>
<dbReference type="AlphaFoldDB" id="A0A1A9MAG6"/>
<evidence type="ECO:0000313" key="1">
    <source>
        <dbReference type="EMBL" id="OAG66607.1"/>
    </source>
</evidence>
<reference evidence="1 2" key="1">
    <citation type="submission" date="2016-05" db="EMBL/GenBank/DDBJ databases">
        <title>Pathogenic, phenotypic and molecular characterisation of Xanthomonas nasturtii sp. nov. and Xanthomonas floridensis sp. nov., new species of Xanthomonas associated with watercress production in Florida.</title>
        <authorList>
            <person name="Vicente J.G."/>
            <person name="Rothwell S."/>
            <person name="Holub E.B."/>
            <person name="Studholme D.J."/>
        </authorList>
    </citation>
    <scope>NUCLEOTIDE SEQUENCE [LARGE SCALE GENOMIC DNA]</scope>
    <source>
        <strain evidence="1 2">WHRI 8848</strain>
    </source>
</reference>
<dbReference type="Proteomes" id="UP000077659">
    <property type="component" value="Unassembled WGS sequence"/>
</dbReference>
<evidence type="ECO:0000313" key="2">
    <source>
        <dbReference type="Proteomes" id="UP000077659"/>
    </source>
</evidence>
<name>A0A1A9MAG6_9XANT</name>
<comment type="caution">
    <text evidence="1">The sequence shown here is derived from an EMBL/GenBank/DDBJ whole genome shotgun (WGS) entry which is preliminary data.</text>
</comment>